<proteinExistence type="inferred from homology"/>
<feature type="domain" description="Flavoprotein" evidence="3">
    <location>
        <begin position="5"/>
        <end position="176"/>
    </location>
</feature>
<evidence type="ECO:0000313" key="4">
    <source>
        <dbReference type="EMBL" id="CAE0410735.1"/>
    </source>
</evidence>
<dbReference type="PANTHER" id="PTHR14359">
    <property type="entry name" value="HOMO-OLIGOMERIC FLAVIN CONTAINING CYS DECARBOXYLASE FAMILY"/>
    <property type="match status" value="1"/>
</dbReference>
<dbReference type="SUPFAM" id="SSF52507">
    <property type="entry name" value="Homo-oligomeric flavin-containing Cys decarboxylases, HFCD"/>
    <property type="match status" value="1"/>
</dbReference>
<reference evidence="4" key="1">
    <citation type="submission" date="2021-01" db="EMBL/GenBank/DDBJ databases">
        <authorList>
            <person name="Corre E."/>
            <person name="Pelletier E."/>
            <person name="Niang G."/>
            <person name="Scheremetjew M."/>
            <person name="Finn R."/>
            <person name="Kale V."/>
            <person name="Holt S."/>
            <person name="Cochrane G."/>
            <person name="Meng A."/>
            <person name="Brown T."/>
            <person name="Cohen L."/>
        </authorList>
    </citation>
    <scope>NUCLEOTIDE SEQUENCE</scope>
    <source>
        <strain evidence="4">CCMP127</strain>
    </source>
</reference>
<dbReference type="GO" id="GO:0071513">
    <property type="term" value="C:phosphopantothenoylcysteine decarboxylase complex"/>
    <property type="evidence" value="ECO:0007669"/>
    <property type="project" value="TreeGrafter"/>
</dbReference>
<comment type="similarity">
    <text evidence="2">Belongs to the HFCD (homooligomeric flavin containing Cys decarboxylase) superfamily.</text>
</comment>
<evidence type="ECO:0000259" key="3">
    <source>
        <dbReference type="Pfam" id="PF02441"/>
    </source>
</evidence>
<dbReference type="GO" id="GO:0004633">
    <property type="term" value="F:phosphopantothenoylcysteine decarboxylase activity"/>
    <property type="evidence" value="ECO:0007669"/>
    <property type="project" value="TreeGrafter"/>
</dbReference>
<dbReference type="AlphaFoldDB" id="A0A7S3L5V3"/>
<dbReference type="GO" id="GO:0015937">
    <property type="term" value="P:coenzyme A biosynthetic process"/>
    <property type="evidence" value="ECO:0007669"/>
    <property type="project" value="UniProtKB-KW"/>
</dbReference>
<dbReference type="EMBL" id="HBIM01009705">
    <property type="protein sequence ID" value="CAE0410735.1"/>
    <property type="molecule type" value="Transcribed_RNA"/>
</dbReference>
<dbReference type="GO" id="GO:0010181">
    <property type="term" value="F:FMN binding"/>
    <property type="evidence" value="ECO:0007669"/>
    <property type="project" value="TreeGrafter"/>
</dbReference>
<accession>A0A7S3L5V3</accession>
<evidence type="ECO:0000256" key="1">
    <source>
        <dbReference type="ARBA" id="ARBA00022993"/>
    </source>
</evidence>
<organism evidence="4">
    <name type="scientific">Amphora coffeiformis</name>
    <dbReference type="NCBI Taxonomy" id="265554"/>
    <lineage>
        <taxon>Eukaryota</taxon>
        <taxon>Sar</taxon>
        <taxon>Stramenopiles</taxon>
        <taxon>Ochrophyta</taxon>
        <taxon>Bacillariophyta</taxon>
        <taxon>Bacillariophyceae</taxon>
        <taxon>Bacillariophycidae</taxon>
        <taxon>Thalassiophysales</taxon>
        <taxon>Catenulaceae</taxon>
        <taxon>Amphora</taxon>
    </lineage>
</organism>
<keyword evidence="1" id="KW-0173">Coenzyme A biosynthesis</keyword>
<protein>
    <recommendedName>
        <fullName evidence="3">Flavoprotein domain-containing protein</fullName>
    </recommendedName>
</protein>
<dbReference type="PANTHER" id="PTHR14359:SF6">
    <property type="entry name" value="PHOSPHOPANTOTHENOYLCYSTEINE DECARBOXYLASE"/>
    <property type="match status" value="1"/>
</dbReference>
<dbReference type="Pfam" id="PF02441">
    <property type="entry name" value="Flavoprotein"/>
    <property type="match status" value="1"/>
</dbReference>
<dbReference type="InterPro" id="IPR003382">
    <property type="entry name" value="Flavoprotein"/>
</dbReference>
<gene>
    <name evidence="4" type="ORF">ACOF00016_LOCUS8184</name>
</gene>
<sequence>MSETRIILGVTGSVAAVKAPEIALRLVEQEGCSIRIILSQGGRHFWDQSKTYNQEVWNRFVDRLETEELKKSAARLMILDSTDEWRQWRTLGDPVMHIDLRNWADMMLVAPLSAHSLAKFRCGLCDDVLSSVVRAWDFEKPLILAPAMNTAMWDHKLTQEQLITIQKFAADPKKVIVIDPMVKTLACGDHGKGALAPVDDIIQTAQSTLRSIGK</sequence>
<evidence type="ECO:0000256" key="2">
    <source>
        <dbReference type="ARBA" id="ARBA00038350"/>
    </source>
</evidence>
<dbReference type="Gene3D" id="3.40.50.1950">
    <property type="entry name" value="Flavin prenyltransferase-like"/>
    <property type="match status" value="1"/>
</dbReference>
<name>A0A7S3L5V3_9STRA</name>
<dbReference type="InterPro" id="IPR036551">
    <property type="entry name" value="Flavin_trans-like"/>
</dbReference>